<evidence type="ECO:0000313" key="8">
    <source>
        <dbReference type="EMBL" id="XBH19039.1"/>
    </source>
</evidence>
<dbReference type="GO" id="GO:0005829">
    <property type="term" value="C:cytosol"/>
    <property type="evidence" value="ECO:0007669"/>
    <property type="project" value="TreeGrafter"/>
</dbReference>
<evidence type="ECO:0000256" key="4">
    <source>
        <dbReference type="ARBA" id="ARBA00023015"/>
    </source>
</evidence>
<dbReference type="InterPro" id="IPR006027">
    <property type="entry name" value="NusB_RsmB_TIM44"/>
</dbReference>
<evidence type="ECO:0000256" key="5">
    <source>
        <dbReference type="ARBA" id="ARBA00023163"/>
    </source>
</evidence>
<comment type="similarity">
    <text evidence="1 6">Belongs to the NusB family.</text>
</comment>
<dbReference type="AlphaFoldDB" id="A0AAU7DMC0"/>
<keyword evidence="2 6" id="KW-0889">Transcription antitermination</keyword>
<dbReference type="GO" id="GO:0003723">
    <property type="term" value="F:RNA binding"/>
    <property type="evidence" value="ECO:0007669"/>
    <property type="project" value="UniProtKB-UniRule"/>
</dbReference>
<dbReference type="GO" id="GO:0031564">
    <property type="term" value="P:transcription antitermination"/>
    <property type="evidence" value="ECO:0007669"/>
    <property type="project" value="UniProtKB-KW"/>
</dbReference>
<sequence length="139" mass="15783">MSAGTRRKSRELAMQMLFQADLGKQTPDQVRATFWKSVDDVEPEVRGFAEDLFNSSLAHQEKIDELLVANSRHWRLERMPAVDRNLLRMAVGEMLAFKSTPFPIVINEALEIARRYSAPESINFLNGILDAIARGLLPK</sequence>
<dbReference type="PANTHER" id="PTHR11078">
    <property type="entry name" value="N UTILIZATION SUBSTANCE PROTEIN B-RELATED"/>
    <property type="match status" value="1"/>
</dbReference>
<dbReference type="PANTHER" id="PTHR11078:SF3">
    <property type="entry name" value="ANTITERMINATION NUSB DOMAIN-CONTAINING PROTEIN"/>
    <property type="match status" value="1"/>
</dbReference>
<proteinExistence type="inferred from homology"/>
<keyword evidence="3 6" id="KW-0694">RNA-binding</keyword>
<comment type="function">
    <text evidence="6">Involved in transcription antitermination. Required for transcription of ribosomal RNA (rRNA) genes. Binds specifically to the boxA antiterminator sequence of the ribosomal RNA (rrn) operons.</text>
</comment>
<dbReference type="RefSeq" id="WP_348264255.1">
    <property type="nucleotide sequence ID" value="NZ_CP121196.1"/>
</dbReference>
<name>A0AAU7DMC0_9BACT</name>
<keyword evidence="5 6" id="KW-0804">Transcription</keyword>
<dbReference type="HAMAP" id="MF_00073">
    <property type="entry name" value="NusB"/>
    <property type="match status" value="1"/>
</dbReference>
<accession>A0AAU7DMC0</accession>
<dbReference type="InterPro" id="IPR035926">
    <property type="entry name" value="NusB-like_sf"/>
</dbReference>
<reference evidence="8" key="1">
    <citation type="submission" date="2023-03" db="EMBL/GenBank/DDBJ databases">
        <title>Edaphobacter sp.</title>
        <authorList>
            <person name="Huber K.J."/>
            <person name="Papendorf J."/>
            <person name="Pilke C."/>
            <person name="Bunk B."/>
            <person name="Sproeer C."/>
            <person name="Pester M."/>
        </authorList>
    </citation>
    <scope>NUCLEOTIDE SEQUENCE</scope>
    <source>
        <strain evidence="8">DSM 110680</strain>
    </source>
</reference>
<evidence type="ECO:0000256" key="6">
    <source>
        <dbReference type="HAMAP-Rule" id="MF_00073"/>
    </source>
</evidence>
<protein>
    <recommendedName>
        <fullName evidence="6">Transcription antitermination protein NusB</fullName>
    </recommendedName>
    <alternativeName>
        <fullName evidence="6">Antitermination factor NusB</fullName>
    </alternativeName>
</protein>
<dbReference type="SUPFAM" id="SSF48013">
    <property type="entry name" value="NusB-like"/>
    <property type="match status" value="1"/>
</dbReference>
<gene>
    <name evidence="6 8" type="primary">nusB</name>
    <name evidence="8" type="ORF">P8935_06905</name>
</gene>
<organism evidence="8">
    <name type="scientific">Telmatobacter sp. DSM 110680</name>
    <dbReference type="NCBI Taxonomy" id="3036704"/>
    <lineage>
        <taxon>Bacteria</taxon>
        <taxon>Pseudomonadati</taxon>
        <taxon>Acidobacteriota</taxon>
        <taxon>Terriglobia</taxon>
        <taxon>Terriglobales</taxon>
        <taxon>Acidobacteriaceae</taxon>
        <taxon>Telmatobacter</taxon>
    </lineage>
</organism>
<dbReference type="Pfam" id="PF01029">
    <property type="entry name" value="NusB"/>
    <property type="match status" value="1"/>
</dbReference>
<dbReference type="NCBIfam" id="TIGR01951">
    <property type="entry name" value="nusB"/>
    <property type="match status" value="1"/>
</dbReference>
<dbReference type="EMBL" id="CP121196">
    <property type="protein sequence ID" value="XBH19039.1"/>
    <property type="molecule type" value="Genomic_DNA"/>
</dbReference>
<dbReference type="InterPro" id="IPR011605">
    <property type="entry name" value="NusB_fam"/>
</dbReference>
<evidence type="ECO:0000256" key="2">
    <source>
        <dbReference type="ARBA" id="ARBA00022814"/>
    </source>
</evidence>
<evidence type="ECO:0000259" key="7">
    <source>
        <dbReference type="Pfam" id="PF01029"/>
    </source>
</evidence>
<keyword evidence="4 6" id="KW-0805">Transcription regulation</keyword>
<feature type="domain" description="NusB/RsmB/TIM44" evidence="7">
    <location>
        <begin position="7"/>
        <end position="134"/>
    </location>
</feature>
<dbReference type="Gene3D" id="1.10.940.10">
    <property type="entry name" value="NusB-like"/>
    <property type="match status" value="1"/>
</dbReference>
<evidence type="ECO:0000256" key="3">
    <source>
        <dbReference type="ARBA" id="ARBA00022884"/>
    </source>
</evidence>
<dbReference type="GO" id="GO:0006353">
    <property type="term" value="P:DNA-templated transcription termination"/>
    <property type="evidence" value="ECO:0007669"/>
    <property type="project" value="UniProtKB-UniRule"/>
</dbReference>
<evidence type="ECO:0000256" key="1">
    <source>
        <dbReference type="ARBA" id="ARBA00005952"/>
    </source>
</evidence>